<evidence type="ECO:0000313" key="3">
    <source>
        <dbReference type="Proteomes" id="UP001164746"/>
    </source>
</evidence>
<gene>
    <name evidence="2" type="ORF">MAR_034049</name>
</gene>
<dbReference type="EMBL" id="CP111028">
    <property type="protein sequence ID" value="WAR31507.1"/>
    <property type="molecule type" value="Genomic_DNA"/>
</dbReference>
<evidence type="ECO:0000256" key="1">
    <source>
        <dbReference type="SAM" id="Phobius"/>
    </source>
</evidence>
<evidence type="ECO:0000313" key="2">
    <source>
        <dbReference type="EMBL" id="WAR31507.1"/>
    </source>
</evidence>
<accession>A0ABY7GAQ6</accession>
<keyword evidence="3" id="KW-1185">Reference proteome</keyword>
<sequence length="177" mass="19280">GSLKVDVIVNKKATEQGAADFVDAALNVKDVKVVIKNETYSASVSSIGNLKVNQEKLDGSDSFCQLFLAANGHCRPQTKCTVIDSKPVCKEVTQESASADLHVIIGNVVGVSVILVGCFAIIYCVRMKNIKTKQMYRVNSDTTEEDTSTSVITRNHKDLVNMPGRFSEIHDHATESF</sequence>
<keyword evidence="1" id="KW-0472">Membrane</keyword>
<dbReference type="Proteomes" id="UP001164746">
    <property type="component" value="Chromosome 17"/>
</dbReference>
<feature type="transmembrane region" description="Helical" evidence="1">
    <location>
        <begin position="104"/>
        <end position="125"/>
    </location>
</feature>
<name>A0ABY7GAQ6_MYAAR</name>
<protein>
    <submittedName>
        <fullName evidence="2">Uncharacterized protein</fullName>
    </submittedName>
</protein>
<proteinExistence type="predicted"/>
<keyword evidence="1" id="KW-0812">Transmembrane</keyword>
<organism evidence="2 3">
    <name type="scientific">Mya arenaria</name>
    <name type="common">Soft-shell clam</name>
    <dbReference type="NCBI Taxonomy" id="6604"/>
    <lineage>
        <taxon>Eukaryota</taxon>
        <taxon>Metazoa</taxon>
        <taxon>Spiralia</taxon>
        <taxon>Lophotrochozoa</taxon>
        <taxon>Mollusca</taxon>
        <taxon>Bivalvia</taxon>
        <taxon>Autobranchia</taxon>
        <taxon>Heteroconchia</taxon>
        <taxon>Euheterodonta</taxon>
        <taxon>Imparidentia</taxon>
        <taxon>Neoheterodontei</taxon>
        <taxon>Myida</taxon>
        <taxon>Myoidea</taxon>
        <taxon>Myidae</taxon>
        <taxon>Mya</taxon>
    </lineage>
</organism>
<reference evidence="2" key="1">
    <citation type="submission" date="2022-11" db="EMBL/GenBank/DDBJ databases">
        <title>Centuries of genome instability and evolution in soft-shell clam transmissible cancer (bioRxiv).</title>
        <authorList>
            <person name="Hart S.F.M."/>
            <person name="Yonemitsu M.A."/>
            <person name="Giersch R.M."/>
            <person name="Beal B.F."/>
            <person name="Arriagada G."/>
            <person name="Davis B.W."/>
            <person name="Ostrander E.A."/>
            <person name="Goff S.P."/>
            <person name="Metzger M.J."/>
        </authorList>
    </citation>
    <scope>NUCLEOTIDE SEQUENCE</scope>
    <source>
        <strain evidence="2">MELC-2E11</strain>
        <tissue evidence="2">Siphon/mantle</tissue>
    </source>
</reference>
<keyword evidence="1" id="KW-1133">Transmembrane helix</keyword>
<feature type="non-terminal residue" evidence="2">
    <location>
        <position position="1"/>
    </location>
</feature>